<evidence type="ECO:0000256" key="1">
    <source>
        <dbReference type="SAM" id="MobiDB-lite"/>
    </source>
</evidence>
<keyword evidence="2" id="KW-0378">Hydrolase</keyword>
<accession>A0A2I1R6Z4</accession>
<protein>
    <submittedName>
        <fullName evidence="2">HNH endonuclease</fullName>
    </submittedName>
</protein>
<feature type="non-terminal residue" evidence="2">
    <location>
        <position position="1"/>
    </location>
</feature>
<keyword evidence="2" id="KW-0255">Endonuclease</keyword>
<name>A0A2I1R6Z4_9ACTN</name>
<evidence type="ECO:0000313" key="2">
    <source>
        <dbReference type="EMBL" id="PKZ64914.1"/>
    </source>
</evidence>
<dbReference type="AlphaFoldDB" id="A0A2I1R6Z4"/>
<feature type="region of interest" description="Disordered" evidence="1">
    <location>
        <begin position="1"/>
        <end position="47"/>
    </location>
</feature>
<organism evidence="2 3">
    <name type="scientific">Gordonia terrae</name>
    <dbReference type="NCBI Taxonomy" id="2055"/>
    <lineage>
        <taxon>Bacteria</taxon>
        <taxon>Bacillati</taxon>
        <taxon>Actinomycetota</taxon>
        <taxon>Actinomycetes</taxon>
        <taxon>Mycobacteriales</taxon>
        <taxon>Gordoniaceae</taxon>
        <taxon>Gordonia</taxon>
    </lineage>
</organism>
<proteinExistence type="predicted"/>
<gene>
    <name evidence="2" type="ORF">CYJ73_14695</name>
</gene>
<dbReference type="GO" id="GO:0004519">
    <property type="term" value="F:endonuclease activity"/>
    <property type="evidence" value="ECO:0007669"/>
    <property type="project" value="UniProtKB-KW"/>
</dbReference>
<comment type="caution">
    <text evidence="2">The sequence shown here is derived from an EMBL/GenBank/DDBJ whole genome shotgun (WGS) entry which is preliminary data.</text>
</comment>
<sequence>QVHHHGWQVVMGPDRHPRLIPPVDIDPKRSPRPAYNRRTMRLDDALV</sequence>
<keyword evidence="2" id="KW-0540">Nuclease</keyword>
<reference evidence="2 3" key="1">
    <citation type="submission" date="2017-12" db="EMBL/GenBank/DDBJ databases">
        <title>Phylogenetic diversity of female urinary microbiome.</title>
        <authorList>
            <person name="Thomas-White K."/>
            <person name="Wolfe A.J."/>
        </authorList>
    </citation>
    <scope>NUCLEOTIDE SEQUENCE [LARGE SCALE GENOMIC DNA]</scope>
    <source>
        <strain evidence="2 3">UMB0777</strain>
    </source>
</reference>
<dbReference type="Proteomes" id="UP000234662">
    <property type="component" value="Unassembled WGS sequence"/>
</dbReference>
<dbReference type="EMBL" id="PKJC01000010">
    <property type="protein sequence ID" value="PKZ64914.1"/>
    <property type="molecule type" value="Genomic_DNA"/>
</dbReference>
<evidence type="ECO:0000313" key="3">
    <source>
        <dbReference type="Proteomes" id="UP000234662"/>
    </source>
</evidence>